<keyword evidence="4" id="KW-1185">Reference proteome</keyword>
<keyword evidence="2" id="KW-1133">Transmembrane helix</keyword>
<feature type="transmembrane region" description="Helical" evidence="2">
    <location>
        <begin position="64"/>
        <end position="81"/>
    </location>
</feature>
<evidence type="ECO:0000256" key="1">
    <source>
        <dbReference type="SAM" id="MobiDB-lite"/>
    </source>
</evidence>
<feature type="transmembrane region" description="Helical" evidence="2">
    <location>
        <begin position="87"/>
        <end position="107"/>
    </location>
</feature>
<evidence type="ECO:0000313" key="3">
    <source>
        <dbReference type="EMBL" id="MEQ2287059.1"/>
    </source>
</evidence>
<comment type="caution">
    <text evidence="3">The sequence shown here is derived from an EMBL/GenBank/DDBJ whole genome shotgun (WGS) entry which is preliminary data.</text>
</comment>
<keyword evidence="2" id="KW-0472">Membrane</keyword>
<proteinExistence type="predicted"/>
<accession>A0ABV0Y0A1</accession>
<feature type="region of interest" description="Disordered" evidence="1">
    <location>
        <begin position="135"/>
        <end position="159"/>
    </location>
</feature>
<keyword evidence="2" id="KW-0812">Transmembrane</keyword>
<evidence type="ECO:0008006" key="5">
    <source>
        <dbReference type="Google" id="ProtNLM"/>
    </source>
</evidence>
<reference evidence="3 4" key="1">
    <citation type="submission" date="2021-06" db="EMBL/GenBank/DDBJ databases">
        <authorList>
            <person name="Palmer J.M."/>
        </authorList>
    </citation>
    <scope>NUCLEOTIDE SEQUENCE [LARGE SCALE GENOMIC DNA]</scope>
    <source>
        <strain evidence="3 4">AS_MEX2019</strain>
        <tissue evidence="3">Muscle</tissue>
    </source>
</reference>
<gene>
    <name evidence="3" type="ORF">AMECASPLE_008620</name>
</gene>
<feature type="compositionally biased region" description="Basic and acidic residues" evidence="1">
    <location>
        <begin position="135"/>
        <end position="145"/>
    </location>
</feature>
<evidence type="ECO:0000313" key="4">
    <source>
        <dbReference type="Proteomes" id="UP001469553"/>
    </source>
</evidence>
<evidence type="ECO:0000256" key="2">
    <source>
        <dbReference type="SAM" id="Phobius"/>
    </source>
</evidence>
<name>A0ABV0Y0A1_9TELE</name>
<sequence length="159" mass="17563">MPLVHSLCFSCDPFTSRLFPVRSMFSTASSSDPFIFIGFLSFSALFFCLSCSTFPLIALPSLCLSCNVFLLIGPSGLPVISLPLPQYIYLLVLFVPYWFLPFICHLVHFSAPCSVSRYLQLFSDATSAFTCSPRRAEEPAGERGLKKVSSLKRSPSPAK</sequence>
<feature type="transmembrane region" description="Helical" evidence="2">
    <location>
        <begin position="34"/>
        <end position="57"/>
    </location>
</feature>
<dbReference type="EMBL" id="JAHRIP010019273">
    <property type="protein sequence ID" value="MEQ2287059.1"/>
    <property type="molecule type" value="Genomic_DNA"/>
</dbReference>
<dbReference type="Proteomes" id="UP001469553">
    <property type="component" value="Unassembled WGS sequence"/>
</dbReference>
<protein>
    <recommendedName>
        <fullName evidence="5">Transmembrane protein</fullName>
    </recommendedName>
</protein>
<organism evidence="3 4">
    <name type="scientific">Ameca splendens</name>
    <dbReference type="NCBI Taxonomy" id="208324"/>
    <lineage>
        <taxon>Eukaryota</taxon>
        <taxon>Metazoa</taxon>
        <taxon>Chordata</taxon>
        <taxon>Craniata</taxon>
        <taxon>Vertebrata</taxon>
        <taxon>Euteleostomi</taxon>
        <taxon>Actinopterygii</taxon>
        <taxon>Neopterygii</taxon>
        <taxon>Teleostei</taxon>
        <taxon>Neoteleostei</taxon>
        <taxon>Acanthomorphata</taxon>
        <taxon>Ovalentaria</taxon>
        <taxon>Atherinomorphae</taxon>
        <taxon>Cyprinodontiformes</taxon>
        <taxon>Goodeidae</taxon>
        <taxon>Ameca</taxon>
    </lineage>
</organism>